<dbReference type="EMBL" id="AP018150">
    <property type="protein sequence ID" value="BBE09916.1"/>
    <property type="molecule type" value="Genomic_DNA"/>
</dbReference>
<keyword evidence="3" id="KW-1185">Reference proteome</keyword>
<evidence type="ECO:0000313" key="3">
    <source>
        <dbReference type="Proteomes" id="UP000282597"/>
    </source>
</evidence>
<reference evidence="2 3" key="1">
    <citation type="journal article" date="2018" name="Microbes Environ.">
        <title>Comparative Genomic Insights into Endofungal Lifestyles of Two Bacterial Endosymbionts, Mycoavidus cysteinexigens and Burkholderia rhizoxinica.</title>
        <authorList>
            <person name="Sharmin D."/>
            <person name="Guo Y."/>
            <person name="Nishizawa T."/>
            <person name="Ohshima S."/>
            <person name="Sato Y."/>
            <person name="Takashima Y."/>
            <person name="Narisawa K."/>
            <person name="Ohta H."/>
        </authorList>
    </citation>
    <scope>NUCLEOTIDE SEQUENCE [LARGE SCALE GENOMIC DNA]</scope>
    <source>
        <strain evidence="2 3">B1-EB</strain>
    </source>
</reference>
<accession>A0A2Z6EWX3</accession>
<evidence type="ECO:0000313" key="2">
    <source>
        <dbReference type="EMBL" id="BBE09916.1"/>
    </source>
</evidence>
<dbReference type="InterPro" id="IPR010106">
    <property type="entry name" value="RpnA"/>
</dbReference>
<dbReference type="PANTHER" id="PTHR34611:SF2">
    <property type="entry name" value="INACTIVE RECOMBINATION-PROMOTING NUCLEASE-LIKE PROTEIN RPNE-RELATED"/>
    <property type="match status" value="1"/>
</dbReference>
<dbReference type="KEGG" id="mcys:MCB1EB_1755"/>
<dbReference type="RefSeq" id="WP_045365032.1">
    <property type="nucleotide sequence ID" value="NZ_AP018150.1"/>
</dbReference>
<dbReference type="Proteomes" id="UP000282597">
    <property type="component" value="Chromosome"/>
</dbReference>
<comment type="similarity">
    <text evidence="1">Belongs to the Rpn/YhgA-like nuclease family.</text>
</comment>
<gene>
    <name evidence="2" type="ORF">MCB1EB_1755</name>
</gene>
<dbReference type="Pfam" id="PF04754">
    <property type="entry name" value="Transposase_31"/>
    <property type="match status" value="1"/>
</dbReference>
<dbReference type="PANTHER" id="PTHR34611">
    <property type="match status" value="1"/>
</dbReference>
<dbReference type="AlphaFoldDB" id="A0A2Z6EWX3"/>
<dbReference type="InterPro" id="IPR006842">
    <property type="entry name" value="Transposase_31"/>
</dbReference>
<name>A0A2Z6EWX3_9BURK</name>
<proteinExistence type="inferred from homology"/>
<dbReference type="GO" id="GO:0006310">
    <property type="term" value="P:DNA recombination"/>
    <property type="evidence" value="ECO:0007669"/>
    <property type="project" value="TreeGrafter"/>
</dbReference>
<evidence type="ECO:0000256" key="1">
    <source>
        <dbReference type="ARBA" id="ARBA00009787"/>
    </source>
</evidence>
<dbReference type="GO" id="GO:1990238">
    <property type="term" value="F:double-stranded DNA endonuclease activity"/>
    <property type="evidence" value="ECO:0007669"/>
    <property type="project" value="TreeGrafter"/>
</dbReference>
<sequence>MKKLSMPHDALYKSFLKDIDIAQEFLQLHLPLYLQKECDFNTLQLVSGAFVQSNLSQRFADIVYSVNSPDGQDKLYILMEHESTASALPPFKLSSYLNGIMQQHLEQGHKQLPAVFEMIFYRGERPYPGPTNYLNCFKRKQLAQKRLGLPASVKILDLPTIPDEEIKRYKRMAALTLAQKYIGTQNLMQFAPQLAELLQCYPLPVEKLRQLIYYLVEEGRGDDGLFLQFLMENVRQCREDEEMKTLGQFLRDEGREEGRREGWREGQRKGEQLKALAIAQNLQNLGLELDTIKRVTGLSDLKGFA</sequence>
<organism evidence="2 3">
    <name type="scientific">Mycoavidus cysteinexigens</name>
    <dbReference type="NCBI Taxonomy" id="1553431"/>
    <lineage>
        <taxon>Bacteria</taxon>
        <taxon>Pseudomonadati</taxon>
        <taxon>Pseudomonadota</taxon>
        <taxon>Betaproteobacteria</taxon>
        <taxon>Burkholderiales</taxon>
        <taxon>Burkholderiaceae</taxon>
        <taxon>Mycoavidus</taxon>
    </lineage>
</organism>
<protein>
    <submittedName>
        <fullName evidence="2">Uncharacterized protein</fullName>
    </submittedName>
</protein>
<dbReference type="NCBIfam" id="TIGR01784">
    <property type="entry name" value="T_den_put_tspse"/>
    <property type="match status" value="1"/>
</dbReference>
<dbReference type="InterPro" id="IPR051699">
    <property type="entry name" value="Rpn/YhgA-like_nuclease"/>
</dbReference>